<evidence type="ECO:0000259" key="4">
    <source>
        <dbReference type="PROSITE" id="PS51770"/>
    </source>
</evidence>
<dbReference type="GO" id="GO:0052816">
    <property type="term" value="F:long-chain fatty acyl-CoA hydrolase activity"/>
    <property type="evidence" value="ECO:0007669"/>
    <property type="project" value="TreeGrafter"/>
</dbReference>
<dbReference type="InterPro" id="IPR040170">
    <property type="entry name" value="Cytosol_ACT"/>
</dbReference>
<dbReference type="InterPro" id="IPR033120">
    <property type="entry name" value="HOTDOG_ACOT"/>
</dbReference>
<comment type="similarity">
    <text evidence="1">Belongs to the acyl coenzyme A hydrolase family.</text>
</comment>
<dbReference type="AlphaFoldDB" id="A0A0F0LAN3"/>
<dbReference type="SUPFAM" id="SSF54637">
    <property type="entry name" value="Thioesterase/thiol ester dehydrase-isomerase"/>
    <property type="match status" value="1"/>
</dbReference>
<dbReference type="Gene3D" id="3.10.129.10">
    <property type="entry name" value="Hotdog Thioesterase"/>
    <property type="match status" value="1"/>
</dbReference>
<dbReference type="RefSeq" id="WP_082071528.1">
    <property type="nucleotide sequence ID" value="NZ_CAKKLT010000019.1"/>
</dbReference>
<dbReference type="PANTHER" id="PTHR11049">
    <property type="entry name" value="ACYL COENZYME A THIOESTER HYDROLASE"/>
    <property type="match status" value="1"/>
</dbReference>
<name>A0A0F0LAN3_9MICO</name>
<dbReference type="InterPro" id="IPR029069">
    <property type="entry name" value="HotDog_dom_sf"/>
</dbReference>
<dbReference type="Pfam" id="PF03061">
    <property type="entry name" value="4HBT"/>
    <property type="match status" value="1"/>
</dbReference>
<dbReference type="GO" id="GO:0005829">
    <property type="term" value="C:cytosol"/>
    <property type="evidence" value="ECO:0007669"/>
    <property type="project" value="TreeGrafter"/>
</dbReference>
<dbReference type="GO" id="GO:0006637">
    <property type="term" value="P:acyl-CoA metabolic process"/>
    <property type="evidence" value="ECO:0007669"/>
    <property type="project" value="TreeGrafter"/>
</dbReference>
<dbReference type="PANTHER" id="PTHR11049:SF31">
    <property type="entry name" value="HOTDOG ACOT-TYPE DOMAIN-CONTAINING PROTEIN"/>
    <property type="match status" value="1"/>
</dbReference>
<proteinExistence type="inferred from homology"/>
<dbReference type="PROSITE" id="PS51770">
    <property type="entry name" value="HOTDOG_ACOT"/>
    <property type="match status" value="1"/>
</dbReference>
<accession>A0A0F0LAN3</accession>
<comment type="caution">
    <text evidence="5">The sequence shown here is derived from an EMBL/GenBank/DDBJ whole genome shotgun (WGS) entry which is preliminary data.</text>
</comment>
<organism evidence="5 6">
    <name type="scientific">Microbacterium oxydans</name>
    <dbReference type="NCBI Taxonomy" id="82380"/>
    <lineage>
        <taxon>Bacteria</taxon>
        <taxon>Bacillati</taxon>
        <taxon>Actinomycetota</taxon>
        <taxon>Actinomycetes</taxon>
        <taxon>Micrococcales</taxon>
        <taxon>Microbacteriaceae</taxon>
        <taxon>Microbacterium</taxon>
    </lineage>
</organism>
<dbReference type="Proteomes" id="UP000033640">
    <property type="component" value="Unassembled WGS sequence"/>
</dbReference>
<dbReference type="PATRIC" id="fig|82380.11.peg.1038"/>
<reference evidence="5 6" key="1">
    <citation type="submission" date="2015-02" db="EMBL/GenBank/DDBJ databases">
        <title>Draft genome sequences of ten Microbacterium spp. with emphasis on heavy metal contaminated environments.</title>
        <authorList>
            <person name="Corretto E."/>
        </authorList>
    </citation>
    <scope>NUCLEOTIDE SEQUENCE [LARGE SCALE GENOMIC DNA]</scope>
    <source>
        <strain evidence="5 6">BEL4b</strain>
    </source>
</reference>
<dbReference type="CDD" id="cd03442">
    <property type="entry name" value="BFIT_BACH"/>
    <property type="match status" value="1"/>
</dbReference>
<keyword evidence="2 3" id="KW-0378">Hydrolase</keyword>
<evidence type="ECO:0000256" key="1">
    <source>
        <dbReference type="ARBA" id="ARBA00010458"/>
    </source>
</evidence>
<evidence type="ECO:0000313" key="5">
    <source>
        <dbReference type="EMBL" id="KJL30257.1"/>
    </source>
</evidence>
<evidence type="ECO:0000256" key="3">
    <source>
        <dbReference type="PROSITE-ProRule" id="PRU01106"/>
    </source>
</evidence>
<gene>
    <name evidence="5" type="ORF">RS83_01007</name>
</gene>
<protein>
    <submittedName>
        <fullName evidence="5">Putative acyl-CoA thioester hydrolase</fullName>
        <ecNumber evidence="5">3.1.2.-</ecNumber>
    </submittedName>
</protein>
<dbReference type="EMBL" id="JYIW01000020">
    <property type="protein sequence ID" value="KJL30257.1"/>
    <property type="molecule type" value="Genomic_DNA"/>
</dbReference>
<dbReference type="GO" id="GO:0009062">
    <property type="term" value="P:fatty acid catabolic process"/>
    <property type="evidence" value="ECO:0007669"/>
    <property type="project" value="TreeGrafter"/>
</dbReference>
<dbReference type="EC" id="3.1.2.-" evidence="5"/>
<evidence type="ECO:0000256" key="2">
    <source>
        <dbReference type="ARBA" id="ARBA00022801"/>
    </source>
</evidence>
<evidence type="ECO:0000313" key="6">
    <source>
        <dbReference type="Proteomes" id="UP000033640"/>
    </source>
</evidence>
<dbReference type="InterPro" id="IPR006683">
    <property type="entry name" value="Thioestr_dom"/>
</dbReference>
<feature type="domain" description="HotDog ACOT-type" evidence="4">
    <location>
        <begin position="22"/>
        <end position="132"/>
    </location>
</feature>
<sequence>MAKKEPKNQDDAQAPAWQWSEDGLNFRTRKWVRPEDLNANGSLFGGSLLKWIDEEAAIYAIVQLGNYRAVTKHISAIDFEASAVQGDLIEIGLQATHFGRTSLTMRAVARNMITRKRILTIEKIVFVSLDEDGVPTPHGYSEITYNRDRMPTERLATGTIRLPN</sequence>